<comment type="pathway">
    <text evidence="1">Cofactor biosynthesis; thiamine diphosphate biosynthesis.</text>
</comment>
<dbReference type="STRING" id="266779.Meso_2562"/>
<dbReference type="GO" id="GO:0009229">
    <property type="term" value="P:thiamine diphosphate biosynthetic process"/>
    <property type="evidence" value="ECO:0007669"/>
    <property type="project" value="UniProtKB-UniPathway"/>
</dbReference>
<dbReference type="PANTHER" id="PTHR13847:SF289">
    <property type="entry name" value="GLYCINE OXIDASE"/>
    <property type="match status" value="1"/>
</dbReference>
<evidence type="ECO:0000256" key="3">
    <source>
        <dbReference type="ARBA" id="ARBA00023002"/>
    </source>
</evidence>
<keyword evidence="3 5" id="KW-0560">Oxidoreductase</keyword>
<name>Q11F79_CHESB</name>
<dbReference type="AlphaFoldDB" id="Q11F79"/>
<dbReference type="InterPro" id="IPR012727">
    <property type="entry name" value="Gly_oxidase_ThiO"/>
</dbReference>
<dbReference type="PANTHER" id="PTHR13847">
    <property type="entry name" value="SARCOSINE DEHYDROGENASE-RELATED"/>
    <property type="match status" value="1"/>
</dbReference>
<dbReference type="GO" id="GO:0043799">
    <property type="term" value="F:glycine oxidase activity"/>
    <property type="evidence" value="ECO:0007669"/>
    <property type="project" value="UniProtKB-EC"/>
</dbReference>
<sequence precursor="true">MRILIKGAGVAGLATAHELAARGGEITVIEKSASVGGGASWLAGGMLAPYCERESAEEEVIRLGEHAARWWETVLPGTVSFNGTLVVAPPRDATELRRFAVRTEGYVHLGAEEIEALEPDIAGRFRTGLFFAAEAHLDPRGALDRLHAKLEALGVRFLFDCTAAPQRFDHVVDCTGFAAAATLSELRGVRGEMLYLETRDVKLYRPVRLIHPRFPVYVVPRGDGRFMVGATMVESADDGPVTARSMMELLNAAYTLHPAFGEARILEAAAGIRPAFPNNLPKIERRGDTLFVNGFHRHGFLLAPAVARQAAELIISNEAHRNEAHRERASA</sequence>
<dbReference type="EC" id="1.4.3.19" evidence="5"/>
<dbReference type="EMBL" id="CP000390">
    <property type="protein sequence ID" value="ABG63946.1"/>
    <property type="molecule type" value="Genomic_DNA"/>
</dbReference>
<evidence type="ECO:0000256" key="2">
    <source>
        <dbReference type="ARBA" id="ARBA00022977"/>
    </source>
</evidence>
<dbReference type="OrthoDB" id="9790035at2"/>
<dbReference type="Pfam" id="PF01266">
    <property type="entry name" value="DAO"/>
    <property type="match status" value="1"/>
</dbReference>
<dbReference type="HOGENOM" id="CLU_007884_1_0_5"/>
<dbReference type="GO" id="GO:0009228">
    <property type="term" value="P:thiamine biosynthetic process"/>
    <property type="evidence" value="ECO:0007669"/>
    <property type="project" value="UniProtKB-KW"/>
</dbReference>
<keyword evidence="2" id="KW-0784">Thiamine biosynthesis</keyword>
<dbReference type="UniPathway" id="UPA00060"/>
<dbReference type="eggNOG" id="COG0665">
    <property type="taxonomic scope" value="Bacteria"/>
</dbReference>
<evidence type="ECO:0000259" key="4">
    <source>
        <dbReference type="Pfam" id="PF01266"/>
    </source>
</evidence>
<dbReference type="GO" id="GO:0050660">
    <property type="term" value="F:flavin adenine dinucleotide binding"/>
    <property type="evidence" value="ECO:0007669"/>
    <property type="project" value="InterPro"/>
</dbReference>
<gene>
    <name evidence="5" type="ordered locus">Meso_2562</name>
</gene>
<dbReference type="SUPFAM" id="SSF51971">
    <property type="entry name" value="Nucleotide-binding domain"/>
    <property type="match status" value="1"/>
</dbReference>
<dbReference type="GO" id="GO:0005737">
    <property type="term" value="C:cytoplasm"/>
    <property type="evidence" value="ECO:0007669"/>
    <property type="project" value="TreeGrafter"/>
</dbReference>
<dbReference type="InterPro" id="IPR036188">
    <property type="entry name" value="FAD/NAD-bd_sf"/>
</dbReference>
<dbReference type="NCBIfam" id="TIGR02352">
    <property type="entry name" value="thiamin_ThiO"/>
    <property type="match status" value="1"/>
</dbReference>
<reference evidence="5" key="1">
    <citation type="submission" date="2006-06" db="EMBL/GenBank/DDBJ databases">
        <title>Complete sequence of chromosome of Chelativorans sp. BNC1.</title>
        <authorList>
            <consortium name="US DOE Joint Genome Institute"/>
            <person name="Copeland A."/>
            <person name="Lucas S."/>
            <person name="Lapidus A."/>
            <person name="Barry K."/>
            <person name="Detter J.C."/>
            <person name="Glavina del Rio T."/>
            <person name="Hammon N."/>
            <person name="Israni S."/>
            <person name="Dalin E."/>
            <person name="Tice H."/>
            <person name="Pitluck S."/>
            <person name="Chertkov O."/>
            <person name="Brettin T."/>
            <person name="Bruce D."/>
            <person name="Han C."/>
            <person name="Tapia R."/>
            <person name="Gilna P."/>
            <person name="Schmutz J."/>
            <person name="Larimer F."/>
            <person name="Land M."/>
            <person name="Hauser L."/>
            <person name="Kyrpides N."/>
            <person name="Mikhailova N."/>
            <person name="Richardson P."/>
        </authorList>
    </citation>
    <scope>NUCLEOTIDE SEQUENCE</scope>
    <source>
        <strain evidence="5">BNC1</strain>
    </source>
</reference>
<dbReference type="InterPro" id="IPR006076">
    <property type="entry name" value="FAD-dep_OxRdtase"/>
</dbReference>
<proteinExistence type="predicted"/>
<dbReference type="KEGG" id="mes:Meso_2562"/>
<evidence type="ECO:0000313" key="5">
    <source>
        <dbReference type="EMBL" id="ABG63946.1"/>
    </source>
</evidence>
<evidence type="ECO:0000256" key="1">
    <source>
        <dbReference type="ARBA" id="ARBA00004948"/>
    </source>
</evidence>
<accession>Q11F79</accession>
<feature type="domain" description="FAD dependent oxidoreductase" evidence="4">
    <location>
        <begin position="2"/>
        <end position="313"/>
    </location>
</feature>
<dbReference type="SUPFAM" id="SSF54373">
    <property type="entry name" value="FAD-linked reductases, C-terminal domain"/>
    <property type="match status" value="1"/>
</dbReference>
<dbReference type="Gene3D" id="3.50.50.60">
    <property type="entry name" value="FAD/NAD(P)-binding domain"/>
    <property type="match status" value="2"/>
</dbReference>
<organism evidence="5">
    <name type="scientific">Chelativorans sp. (strain BNC1)</name>
    <dbReference type="NCBI Taxonomy" id="266779"/>
    <lineage>
        <taxon>Bacteria</taxon>
        <taxon>Pseudomonadati</taxon>
        <taxon>Pseudomonadota</taxon>
        <taxon>Alphaproteobacteria</taxon>
        <taxon>Hyphomicrobiales</taxon>
        <taxon>Phyllobacteriaceae</taxon>
        <taxon>Chelativorans</taxon>
    </lineage>
</organism>
<dbReference type="Gene3D" id="3.30.9.10">
    <property type="entry name" value="D-Amino Acid Oxidase, subunit A, domain 2"/>
    <property type="match status" value="2"/>
</dbReference>
<protein>
    <submittedName>
        <fullName evidence="5">Glycine oxidase</fullName>
        <ecNumber evidence="5">1.4.3.19</ecNumber>
    </submittedName>
</protein>